<dbReference type="KEGG" id="trz:GWP43_01175"/>
<evidence type="ECO:0000313" key="1">
    <source>
        <dbReference type="EMBL" id="QHX42289.1"/>
    </source>
</evidence>
<dbReference type="RefSeq" id="WP_162662098.1">
    <property type="nucleotide sequence ID" value="NZ_CP048020.1"/>
</dbReference>
<reference evidence="1 2" key="1">
    <citation type="submission" date="2020-01" db="EMBL/GenBank/DDBJ databases">
        <title>Complete genome sequence of a human oral phylogroup 1 Treponema sp. strain ATCC 700766, originally isolated from periodontitis dental plaque.</title>
        <authorList>
            <person name="Chan Y."/>
            <person name="Huo Y.-B."/>
            <person name="Yu X.-L."/>
            <person name="Zeng H."/>
            <person name="Leung W.-K."/>
            <person name="Watt R.M."/>
        </authorList>
    </citation>
    <scope>NUCLEOTIDE SEQUENCE [LARGE SCALE GENOMIC DNA]</scope>
    <source>
        <strain evidence="1 2">OMZ 804</strain>
    </source>
</reference>
<name>A0A6P1XYX7_9SPIR</name>
<proteinExistence type="predicted"/>
<evidence type="ECO:0008006" key="3">
    <source>
        <dbReference type="Google" id="ProtNLM"/>
    </source>
</evidence>
<organism evidence="1 2">
    <name type="scientific">Treponema vincentii</name>
    <dbReference type="NCBI Taxonomy" id="69710"/>
    <lineage>
        <taxon>Bacteria</taxon>
        <taxon>Pseudomonadati</taxon>
        <taxon>Spirochaetota</taxon>
        <taxon>Spirochaetia</taxon>
        <taxon>Spirochaetales</taxon>
        <taxon>Treponemataceae</taxon>
        <taxon>Treponema</taxon>
    </lineage>
</organism>
<accession>A0A6P1XYX7</accession>
<sequence length="167" mass="19809">MEKTILKIIFLLCICFRTYTLPMNGVKIAEPTYYKDMNSFKMITFYENNKIRFSDDENNNSDDFLWNHVFEYSINTDGKFYQLKIKNENYSKSLLMLLSERFLVLYGESNEPLFFGASKINTELLYFPSYFEASSKLHEKDIILTIIDVYKGEKYTDTCLNAIILKY</sequence>
<dbReference type="EMBL" id="CP048020">
    <property type="protein sequence ID" value="QHX42289.1"/>
    <property type="molecule type" value="Genomic_DNA"/>
</dbReference>
<dbReference type="Proteomes" id="UP000464374">
    <property type="component" value="Chromosome"/>
</dbReference>
<gene>
    <name evidence="1" type="ORF">GWP43_01175</name>
</gene>
<protein>
    <recommendedName>
        <fullName evidence="3">Lipoprotein</fullName>
    </recommendedName>
</protein>
<dbReference type="AlphaFoldDB" id="A0A6P1XYX7"/>
<evidence type="ECO:0000313" key="2">
    <source>
        <dbReference type="Proteomes" id="UP000464374"/>
    </source>
</evidence>